<evidence type="ECO:0000313" key="3">
    <source>
        <dbReference type="Proteomes" id="UP001056500"/>
    </source>
</evidence>
<dbReference type="EMBL" id="CP098755">
    <property type="protein sequence ID" value="USG65935.1"/>
    <property type="molecule type" value="Genomic_DNA"/>
</dbReference>
<organism evidence="2 3">
    <name type="scientific">Brevibacillus ruminantium</name>
    <dbReference type="NCBI Taxonomy" id="2950604"/>
    <lineage>
        <taxon>Bacteria</taxon>
        <taxon>Bacillati</taxon>
        <taxon>Bacillota</taxon>
        <taxon>Bacilli</taxon>
        <taxon>Bacillales</taxon>
        <taxon>Paenibacillaceae</taxon>
        <taxon>Brevibacillus</taxon>
    </lineage>
</organism>
<name>A0ABY4WJ98_9BACL</name>
<reference evidence="2" key="1">
    <citation type="submission" date="2022-06" db="EMBL/GenBank/DDBJ databases">
        <title>Genome sequencing of Brevibacillus sp. BB3-R1.</title>
        <authorList>
            <person name="Heo J."/>
            <person name="Lee D."/>
            <person name="Won M."/>
            <person name="Han B.-H."/>
            <person name="Hong S.-B."/>
            <person name="Kwon S.-W."/>
        </authorList>
    </citation>
    <scope>NUCLEOTIDE SEQUENCE</scope>
    <source>
        <strain evidence="2">BB3-R1</strain>
    </source>
</reference>
<dbReference type="RefSeq" id="WP_251873019.1">
    <property type="nucleotide sequence ID" value="NZ_CP098755.1"/>
</dbReference>
<proteinExistence type="predicted"/>
<keyword evidence="3" id="KW-1185">Reference proteome</keyword>
<evidence type="ECO:0000313" key="2">
    <source>
        <dbReference type="EMBL" id="USG65935.1"/>
    </source>
</evidence>
<accession>A0ABY4WJ98</accession>
<feature type="chain" id="PRO_5045306796" evidence="1">
    <location>
        <begin position="25"/>
        <end position="252"/>
    </location>
</feature>
<gene>
    <name evidence="2" type="ORF">NDK47_00835</name>
</gene>
<keyword evidence="1" id="KW-0732">Signal</keyword>
<evidence type="ECO:0000256" key="1">
    <source>
        <dbReference type="SAM" id="SignalP"/>
    </source>
</evidence>
<protein>
    <submittedName>
        <fullName evidence="2">Uncharacterized protein</fullName>
    </submittedName>
</protein>
<sequence>MKKIFSSFFSLMLLTSLVSGVAVAGNSASTKEVSFSTEETKDLSALFEMAKNNITEYKEPPNARATLSKDGNVQNVRVYQTTKRLKTERNIASGDQKDSYVTYYFYGVPKEAIDNESISTFGSTSDDDFDSSYSVQAYSTYFWDRYKDTNGNGYKKLTKVTGGWTIHDNKVSITNREVKYGASGGSLRDDGTHGGSVIQDSGILKPTSNSFSYNAPTSWKPVFEGAGTIGVNTTATLKLGSETWTLRLNNYQ</sequence>
<dbReference type="Proteomes" id="UP001056500">
    <property type="component" value="Chromosome"/>
</dbReference>
<feature type="signal peptide" evidence="1">
    <location>
        <begin position="1"/>
        <end position="24"/>
    </location>
</feature>